<dbReference type="RefSeq" id="WP_212696543.1">
    <property type="nucleotide sequence ID" value="NZ_CP058649.1"/>
</dbReference>
<dbReference type="Pfam" id="PF00712">
    <property type="entry name" value="DNA_pol3_beta"/>
    <property type="match status" value="1"/>
</dbReference>
<dbReference type="GO" id="GO:0009360">
    <property type="term" value="C:DNA polymerase III complex"/>
    <property type="evidence" value="ECO:0007669"/>
    <property type="project" value="InterPro"/>
</dbReference>
<feature type="domain" description="DNA polymerase III beta sliding clamp C-terminal" evidence="13">
    <location>
        <begin position="248"/>
        <end position="365"/>
    </location>
</feature>
<dbReference type="InterPro" id="IPR001001">
    <property type="entry name" value="DNA_polIII_beta"/>
</dbReference>
<feature type="domain" description="DNA polymerase III beta sliding clamp central" evidence="12">
    <location>
        <begin position="129"/>
        <end position="243"/>
    </location>
</feature>
<dbReference type="InterPro" id="IPR046938">
    <property type="entry name" value="DNA_clamp_sf"/>
</dbReference>
<dbReference type="InterPro" id="IPR022637">
    <property type="entry name" value="DNA_polIII_beta_cen"/>
</dbReference>
<comment type="subcellular location">
    <subcellularLocation>
        <location evidence="1 10">Cytoplasm</location>
    </subcellularLocation>
</comment>
<keyword evidence="4 10" id="KW-0963">Cytoplasm</keyword>
<keyword evidence="5 10" id="KW-0808">Transferase</keyword>
<dbReference type="InterPro" id="IPR022634">
    <property type="entry name" value="DNA_polIII_beta_N"/>
</dbReference>
<proteinExistence type="inferred from homology"/>
<dbReference type="Pfam" id="PF02768">
    <property type="entry name" value="DNA_pol3_beta_3"/>
    <property type="match status" value="1"/>
</dbReference>
<comment type="function">
    <text evidence="10">Confers DNA tethering and processivity to DNA polymerases and other proteins. Acts as a clamp, forming a ring around DNA (a reaction catalyzed by the clamp-loading complex) which diffuses in an ATP-independent manner freely and bidirectionally along dsDNA. Initially characterized for its ability to contact the catalytic subunit of DNA polymerase III (Pol III), a complex, multichain enzyme responsible for most of the replicative synthesis in bacteria; Pol III exhibits 3'-5' exonuclease proofreading activity. The beta chain is required for initiation of replication as well as for processivity of DNA replication.</text>
</comment>
<dbReference type="Gene3D" id="3.10.150.10">
    <property type="entry name" value="DNA Polymerase III, subunit A, domain 2"/>
    <property type="match status" value="1"/>
</dbReference>
<dbReference type="NCBIfam" id="TIGR00663">
    <property type="entry name" value="dnan"/>
    <property type="match status" value="1"/>
</dbReference>
<evidence type="ECO:0000313" key="15">
    <source>
        <dbReference type="Proteomes" id="UP000683246"/>
    </source>
</evidence>
<gene>
    <name evidence="14" type="primary">dnaN</name>
    <name evidence="14" type="ORF">HZI73_01725</name>
</gene>
<dbReference type="PIRSF" id="PIRSF000804">
    <property type="entry name" value="DNA_pol_III_b"/>
    <property type="match status" value="1"/>
</dbReference>
<dbReference type="SMART" id="SM00480">
    <property type="entry name" value="POL3Bc"/>
    <property type="match status" value="1"/>
</dbReference>
<evidence type="ECO:0000259" key="12">
    <source>
        <dbReference type="Pfam" id="PF02767"/>
    </source>
</evidence>
<evidence type="ECO:0000256" key="8">
    <source>
        <dbReference type="ARBA" id="ARBA00022932"/>
    </source>
</evidence>
<evidence type="ECO:0000256" key="5">
    <source>
        <dbReference type="ARBA" id="ARBA00022679"/>
    </source>
</evidence>
<dbReference type="EMBL" id="CP058649">
    <property type="protein sequence ID" value="QUI21083.1"/>
    <property type="molecule type" value="Genomic_DNA"/>
</dbReference>
<evidence type="ECO:0000256" key="6">
    <source>
        <dbReference type="ARBA" id="ARBA00022695"/>
    </source>
</evidence>
<keyword evidence="7 10" id="KW-0235">DNA replication</keyword>
<dbReference type="GO" id="GO:0003887">
    <property type="term" value="F:DNA-directed DNA polymerase activity"/>
    <property type="evidence" value="ECO:0007669"/>
    <property type="project" value="UniProtKB-UniRule"/>
</dbReference>
<dbReference type="AlphaFoldDB" id="A0A8J8MH06"/>
<organism evidence="14 15">
    <name type="scientific">Vallitalea pronyensis</name>
    <dbReference type="NCBI Taxonomy" id="1348613"/>
    <lineage>
        <taxon>Bacteria</taxon>
        <taxon>Bacillati</taxon>
        <taxon>Bacillota</taxon>
        <taxon>Clostridia</taxon>
        <taxon>Lachnospirales</taxon>
        <taxon>Vallitaleaceae</taxon>
        <taxon>Vallitalea</taxon>
    </lineage>
</organism>
<comment type="similarity">
    <text evidence="2 10">Belongs to the beta sliding clamp family.</text>
</comment>
<evidence type="ECO:0000256" key="2">
    <source>
        <dbReference type="ARBA" id="ARBA00010752"/>
    </source>
</evidence>
<dbReference type="Pfam" id="PF02767">
    <property type="entry name" value="DNA_pol3_beta_2"/>
    <property type="match status" value="1"/>
</dbReference>
<dbReference type="PANTHER" id="PTHR30478">
    <property type="entry name" value="DNA POLYMERASE III SUBUNIT BETA"/>
    <property type="match status" value="1"/>
</dbReference>
<evidence type="ECO:0000256" key="10">
    <source>
        <dbReference type="PIRNR" id="PIRNR000804"/>
    </source>
</evidence>
<evidence type="ECO:0000256" key="3">
    <source>
        <dbReference type="ARBA" id="ARBA00021035"/>
    </source>
</evidence>
<reference evidence="14" key="1">
    <citation type="submission" date="2020-07" db="EMBL/GenBank/DDBJ databases">
        <title>Vallitalea pronyensis genome.</title>
        <authorList>
            <person name="Postec A."/>
        </authorList>
    </citation>
    <scope>NUCLEOTIDE SEQUENCE</scope>
    <source>
        <strain evidence="14">FatNI3</strain>
    </source>
</reference>
<name>A0A8J8MH06_9FIRM</name>
<comment type="subunit">
    <text evidence="10">Forms a ring-shaped head-to-tail homodimer around DNA.</text>
</comment>
<dbReference type="Gene3D" id="3.70.10.10">
    <property type="match status" value="1"/>
</dbReference>
<dbReference type="KEGG" id="vpy:HZI73_01725"/>
<feature type="domain" description="DNA polymerase III beta sliding clamp N-terminal" evidence="11">
    <location>
        <begin position="1"/>
        <end position="118"/>
    </location>
</feature>
<keyword evidence="9" id="KW-0238">DNA-binding</keyword>
<dbReference type="GO" id="GO:0005737">
    <property type="term" value="C:cytoplasm"/>
    <property type="evidence" value="ECO:0007669"/>
    <property type="project" value="UniProtKB-SubCell"/>
</dbReference>
<evidence type="ECO:0000259" key="13">
    <source>
        <dbReference type="Pfam" id="PF02768"/>
    </source>
</evidence>
<keyword evidence="8 10" id="KW-0239">DNA-directed DNA polymerase</keyword>
<accession>A0A8J8MH06</accession>
<dbReference type="CDD" id="cd00140">
    <property type="entry name" value="beta_clamp"/>
    <property type="match status" value="1"/>
</dbReference>
<protein>
    <recommendedName>
        <fullName evidence="3 10">Beta sliding clamp</fullName>
    </recommendedName>
</protein>
<evidence type="ECO:0000259" key="11">
    <source>
        <dbReference type="Pfam" id="PF00712"/>
    </source>
</evidence>
<dbReference type="InterPro" id="IPR022635">
    <property type="entry name" value="DNA_polIII_beta_C"/>
</dbReference>
<dbReference type="GO" id="GO:0008408">
    <property type="term" value="F:3'-5' exonuclease activity"/>
    <property type="evidence" value="ECO:0007669"/>
    <property type="project" value="InterPro"/>
</dbReference>
<dbReference type="Proteomes" id="UP000683246">
    <property type="component" value="Chromosome"/>
</dbReference>
<evidence type="ECO:0000313" key="14">
    <source>
        <dbReference type="EMBL" id="QUI21083.1"/>
    </source>
</evidence>
<dbReference type="GO" id="GO:0003677">
    <property type="term" value="F:DNA binding"/>
    <property type="evidence" value="ECO:0007669"/>
    <property type="project" value="UniProtKB-UniRule"/>
</dbReference>
<dbReference type="SUPFAM" id="SSF55979">
    <property type="entry name" value="DNA clamp"/>
    <property type="match status" value="3"/>
</dbReference>
<sequence>MKLTCQKSDLLNGVNTVLKAVSTRTTLPILECILLQATTDGFKLISNDLELGIESNVQATIEETGTVALKARIFSEIVKKLPDNDVHITVDEKSYTTIKCEKSKFNISGQSGEEFLQLPNVPKENGILISQFKLREMIRQTIFSIALEEIRPILTGELIEFKDNELNMVSLDVHRVSIRKMDFESALQNMVVVVPGKTLSEISKILDADDEKDVQIYFSDKHILFELEDSIIVSRLLEGDFPKYEQFFSKDYDTLVKINKQELFMSIDRAALISRESKKNPIKMTIKDNSMIITSNTELGDVYEEIDIEKEGNPLEIAFNPKYFMDALKVIDDDYIHLQFTNPHSPCMILPEDGDDYKYLIVPIRIRA</sequence>
<dbReference type="GO" id="GO:0006271">
    <property type="term" value="P:DNA strand elongation involved in DNA replication"/>
    <property type="evidence" value="ECO:0007669"/>
    <property type="project" value="TreeGrafter"/>
</dbReference>
<evidence type="ECO:0000256" key="7">
    <source>
        <dbReference type="ARBA" id="ARBA00022705"/>
    </source>
</evidence>
<dbReference type="PANTHER" id="PTHR30478:SF0">
    <property type="entry name" value="BETA SLIDING CLAMP"/>
    <property type="match status" value="1"/>
</dbReference>
<keyword evidence="6 10" id="KW-0548">Nucleotidyltransferase</keyword>
<evidence type="ECO:0000256" key="4">
    <source>
        <dbReference type="ARBA" id="ARBA00022490"/>
    </source>
</evidence>
<keyword evidence="15" id="KW-1185">Reference proteome</keyword>
<evidence type="ECO:0000256" key="1">
    <source>
        <dbReference type="ARBA" id="ARBA00004496"/>
    </source>
</evidence>
<evidence type="ECO:0000256" key="9">
    <source>
        <dbReference type="ARBA" id="ARBA00023125"/>
    </source>
</evidence>